<sequence length="68" mass="7795">MTVCSLNFCRWSEIRKLAGEYYRALCEKWRKAVGCLSLRVSGATAIIVILSDKFILQESFVCMYKASH</sequence>
<keyword evidence="2" id="KW-1185">Reference proteome</keyword>
<gene>
    <name evidence="1" type="ORF">M404DRAFT_877983</name>
</gene>
<evidence type="ECO:0000313" key="1">
    <source>
        <dbReference type="EMBL" id="KIO10836.1"/>
    </source>
</evidence>
<dbReference type="Proteomes" id="UP000054217">
    <property type="component" value="Unassembled WGS sequence"/>
</dbReference>
<accession>A0A0C3PPJ2</accession>
<protein>
    <submittedName>
        <fullName evidence="1">Uncharacterized protein</fullName>
    </submittedName>
</protein>
<evidence type="ECO:0000313" key="2">
    <source>
        <dbReference type="Proteomes" id="UP000054217"/>
    </source>
</evidence>
<reference evidence="2" key="2">
    <citation type="submission" date="2015-01" db="EMBL/GenBank/DDBJ databases">
        <title>Evolutionary Origins and Diversification of the Mycorrhizal Mutualists.</title>
        <authorList>
            <consortium name="DOE Joint Genome Institute"/>
            <consortium name="Mycorrhizal Genomics Consortium"/>
            <person name="Kohler A."/>
            <person name="Kuo A."/>
            <person name="Nagy L.G."/>
            <person name="Floudas D."/>
            <person name="Copeland A."/>
            <person name="Barry K.W."/>
            <person name="Cichocki N."/>
            <person name="Veneault-Fourrey C."/>
            <person name="LaButti K."/>
            <person name="Lindquist E.A."/>
            <person name="Lipzen A."/>
            <person name="Lundell T."/>
            <person name="Morin E."/>
            <person name="Murat C."/>
            <person name="Riley R."/>
            <person name="Ohm R."/>
            <person name="Sun H."/>
            <person name="Tunlid A."/>
            <person name="Henrissat B."/>
            <person name="Grigoriev I.V."/>
            <person name="Hibbett D.S."/>
            <person name="Martin F."/>
        </authorList>
    </citation>
    <scope>NUCLEOTIDE SEQUENCE [LARGE SCALE GENOMIC DNA]</scope>
    <source>
        <strain evidence="2">Marx 270</strain>
    </source>
</reference>
<dbReference type="AlphaFoldDB" id="A0A0C3PPJ2"/>
<dbReference type="EMBL" id="KN831951">
    <property type="protein sequence ID" value="KIO10836.1"/>
    <property type="molecule type" value="Genomic_DNA"/>
</dbReference>
<dbReference type="HOGENOM" id="CLU_2794999_0_0_1"/>
<dbReference type="InParanoid" id="A0A0C3PPJ2"/>
<name>A0A0C3PPJ2_PISTI</name>
<proteinExistence type="predicted"/>
<organism evidence="1 2">
    <name type="scientific">Pisolithus tinctorius Marx 270</name>
    <dbReference type="NCBI Taxonomy" id="870435"/>
    <lineage>
        <taxon>Eukaryota</taxon>
        <taxon>Fungi</taxon>
        <taxon>Dikarya</taxon>
        <taxon>Basidiomycota</taxon>
        <taxon>Agaricomycotina</taxon>
        <taxon>Agaricomycetes</taxon>
        <taxon>Agaricomycetidae</taxon>
        <taxon>Boletales</taxon>
        <taxon>Sclerodermatineae</taxon>
        <taxon>Pisolithaceae</taxon>
        <taxon>Pisolithus</taxon>
    </lineage>
</organism>
<reference evidence="1 2" key="1">
    <citation type="submission" date="2014-04" db="EMBL/GenBank/DDBJ databases">
        <authorList>
            <consortium name="DOE Joint Genome Institute"/>
            <person name="Kuo A."/>
            <person name="Kohler A."/>
            <person name="Costa M.D."/>
            <person name="Nagy L.G."/>
            <person name="Floudas D."/>
            <person name="Copeland A."/>
            <person name="Barry K.W."/>
            <person name="Cichocki N."/>
            <person name="Veneault-Fourrey C."/>
            <person name="LaButti K."/>
            <person name="Lindquist E.A."/>
            <person name="Lipzen A."/>
            <person name="Lundell T."/>
            <person name="Morin E."/>
            <person name="Murat C."/>
            <person name="Sun H."/>
            <person name="Tunlid A."/>
            <person name="Henrissat B."/>
            <person name="Grigoriev I.V."/>
            <person name="Hibbett D.S."/>
            <person name="Martin F."/>
            <person name="Nordberg H.P."/>
            <person name="Cantor M.N."/>
            <person name="Hua S.X."/>
        </authorList>
    </citation>
    <scope>NUCLEOTIDE SEQUENCE [LARGE SCALE GENOMIC DNA]</scope>
    <source>
        <strain evidence="1 2">Marx 270</strain>
    </source>
</reference>